<gene>
    <name evidence="1" type="ORF">SAMN05444484_101192</name>
</gene>
<dbReference type="Proteomes" id="UP000184028">
    <property type="component" value="Unassembled WGS sequence"/>
</dbReference>
<protein>
    <submittedName>
        <fullName evidence="1">Uncharacterized protein</fullName>
    </submittedName>
</protein>
<dbReference type="RefSeq" id="WP_068843504.1">
    <property type="nucleotide sequence ID" value="NZ_FRBT01000001.1"/>
</dbReference>
<name>A0A1M6XLX8_9FLAO</name>
<evidence type="ECO:0000313" key="1">
    <source>
        <dbReference type="EMBL" id="SHL06977.1"/>
    </source>
</evidence>
<reference evidence="2" key="1">
    <citation type="submission" date="2016-11" db="EMBL/GenBank/DDBJ databases">
        <authorList>
            <person name="Varghese N."/>
            <person name="Submissions S."/>
        </authorList>
    </citation>
    <scope>NUCLEOTIDE SEQUENCE [LARGE SCALE GENOMIC DNA]</scope>
    <source>
        <strain evidence="2">DSM 24724</strain>
    </source>
</reference>
<dbReference type="EMBL" id="FRBT01000001">
    <property type="protein sequence ID" value="SHL06977.1"/>
    <property type="molecule type" value="Genomic_DNA"/>
</dbReference>
<accession>A0A1M6XLX8</accession>
<evidence type="ECO:0000313" key="2">
    <source>
        <dbReference type="Proteomes" id="UP000184028"/>
    </source>
</evidence>
<proteinExistence type="predicted"/>
<keyword evidence="2" id="KW-1185">Reference proteome</keyword>
<organism evidence="1 2">
    <name type="scientific">Flavobacterium chilense</name>
    <dbReference type="NCBI Taxonomy" id="946677"/>
    <lineage>
        <taxon>Bacteria</taxon>
        <taxon>Pseudomonadati</taxon>
        <taxon>Bacteroidota</taxon>
        <taxon>Flavobacteriia</taxon>
        <taxon>Flavobacteriales</taxon>
        <taxon>Flavobacteriaceae</taxon>
        <taxon>Flavobacterium</taxon>
    </lineage>
</organism>
<dbReference type="AlphaFoldDB" id="A0A1M6XLX8"/>
<sequence>MNNEEITHELLLKFKGIKMGAKIPLAEQIKDIVGDPKFDTTEAIQYIEDSGYFVFLNSNVVTLSDDGFEYANRMH</sequence>